<dbReference type="HOGENOM" id="CLU_2660678_0_0_6"/>
<reference evidence="1 2" key="1">
    <citation type="submission" date="2011-01" db="EMBL/GenBank/DDBJ databases">
        <authorList>
            <person name="Weinstock G."/>
            <person name="Sodergren E."/>
            <person name="Clifton S."/>
            <person name="Fulton L."/>
            <person name="Fulton B."/>
            <person name="Courtney L."/>
            <person name="Fronick C."/>
            <person name="Harrison M."/>
            <person name="Strong C."/>
            <person name="Farmer C."/>
            <person name="Delahaunty K."/>
            <person name="Markovic C."/>
            <person name="Hall O."/>
            <person name="Minx P."/>
            <person name="Tomlinson C."/>
            <person name="Mitreva M."/>
            <person name="Hou S."/>
            <person name="Chen J."/>
            <person name="Wollam A."/>
            <person name="Pepin K.H."/>
            <person name="Johnson M."/>
            <person name="Bhonagiri V."/>
            <person name="Zhang X."/>
            <person name="Suruliraj S."/>
            <person name="Warren W."/>
            <person name="Chinwalla A."/>
            <person name="Mardis E.R."/>
            <person name="Wilson R.K."/>
        </authorList>
    </citation>
    <scope>NUCLEOTIDE SEQUENCE [LARGE SCALE GENOMIC DNA]</scope>
    <source>
        <strain evidence="2">DSM 22608 / JCM 16073 / KCTC 15190 / YIT 12066</strain>
    </source>
</reference>
<organism evidence="1 2">
    <name type="scientific">Succinatimonas hippei (strain DSM 22608 / JCM 16073 / KCTC 15190 / YIT 12066)</name>
    <dbReference type="NCBI Taxonomy" id="762983"/>
    <lineage>
        <taxon>Bacteria</taxon>
        <taxon>Pseudomonadati</taxon>
        <taxon>Pseudomonadota</taxon>
        <taxon>Gammaproteobacteria</taxon>
        <taxon>Aeromonadales</taxon>
        <taxon>Succinivibrionaceae</taxon>
        <taxon>Succinatimonas</taxon>
    </lineage>
</organism>
<evidence type="ECO:0000313" key="2">
    <source>
        <dbReference type="Proteomes" id="UP000018458"/>
    </source>
</evidence>
<accession>E8LL93</accession>
<keyword evidence="2" id="KW-1185">Reference proteome</keyword>
<feature type="non-terminal residue" evidence="1">
    <location>
        <position position="76"/>
    </location>
</feature>
<proteinExistence type="predicted"/>
<dbReference type="Proteomes" id="UP000018458">
    <property type="component" value="Unassembled WGS sequence"/>
</dbReference>
<dbReference type="AlphaFoldDB" id="E8LL93"/>
<evidence type="ECO:0000313" key="1">
    <source>
        <dbReference type="EMBL" id="EFY06708.1"/>
    </source>
</evidence>
<protein>
    <submittedName>
        <fullName evidence="1">Uncharacterized protein</fullName>
    </submittedName>
</protein>
<dbReference type="RefSeq" id="WP_009143681.1">
    <property type="nucleotide sequence ID" value="NZ_GL831019.1"/>
</dbReference>
<comment type="caution">
    <text evidence="1">The sequence shown here is derived from an EMBL/GenBank/DDBJ whole genome shotgun (WGS) entry which is preliminary data.</text>
</comment>
<name>E8LL93_SUCHY</name>
<dbReference type="EMBL" id="AEVO01000086">
    <property type="protein sequence ID" value="EFY06708.1"/>
    <property type="molecule type" value="Genomic_DNA"/>
</dbReference>
<dbReference type="STRING" id="762983.HMPREF9444_01502"/>
<gene>
    <name evidence="1" type="ORF">HMPREF9444_01502</name>
</gene>
<sequence length="76" mass="8702">MAKALDPYRVALSILSSDTLEEARSKLNISRTKFWQLRQKPEIKNALNEISSHIYDESLATVMHDTTENLSILKNL</sequence>